<comment type="subunit">
    <text evidence="1">Homodimer.</text>
</comment>
<keyword evidence="3" id="KW-0547">Nucleotide-binding</keyword>
<keyword evidence="4" id="KW-0067">ATP-binding</keyword>
<evidence type="ECO:0000259" key="5">
    <source>
        <dbReference type="PROSITE" id="PS50862"/>
    </source>
</evidence>
<dbReference type="Pfam" id="PF00152">
    <property type="entry name" value="tRNA-synt_2"/>
    <property type="match status" value="1"/>
</dbReference>
<dbReference type="InterPro" id="IPR006195">
    <property type="entry name" value="aa-tRNA-synth_II"/>
</dbReference>
<dbReference type="NCBIfam" id="TIGR00462">
    <property type="entry name" value="genX"/>
    <property type="match status" value="1"/>
</dbReference>
<name>A0A5B8R6E4_9ZZZZ</name>
<evidence type="ECO:0000256" key="1">
    <source>
        <dbReference type="ARBA" id="ARBA00011738"/>
    </source>
</evidence>
<evidence type="ECO:0000256" key="2">
    <source>
        <dbReference type="ARBA" id="ARBA00022598"/>
    </source>
</evidence>
<reference evidence="6" key="1">
    <citation type="submission" date="2019-06" db="EMBL/GenBank/DDBJ databases">
        <authorList>
            <person name="Murdoch R.W."/>
            <person name="Fathepure B."/>
        </authorList>
    </citation>
    <scope>NUCLEOTIDE SEQUENCE</scope>
</reference>
<evidence type="ECO:0000256" key="4">
    <source>
        <dbReference type="ARBA" id="ARBA00022840"/>
    </source>
</evidence>
<feature type="domain" description="Aminoacyl-transfer RNA synthetases class-II family profile" evidence="5">
    <location>
        <begin position="19"/>
        <end position="320"/>
    </location>
</feature>
<dbReference type="FunFam" id="3.30.930.10:FF:000017">
    <property type="entry name" value="Elongation factor P--(R)-beta-lysine ligase"/>
    <property type="match status" value="1"/>
</dbReference>
<dbReference type="GO" id="GO:0005524">
    <property type="term" value="F:ATP binding"/>
    <property type="evidence" value="ECO:0007669"/>
    <property type="project" value="UniProtKB-KW"/>
</dbReference>
<dbReference type="EC" id="6.3.1.-" evidence="6"/>
<dbReference type="InterPro" id="IPR004364">
    <property type="entry name" value="Aa-tRNA-synt_II"/>
</dbReference>
<dbReference type="AlphaFoldDB" id="A0A5B8R6E4"/>
<dbReference type="GO" id="GO:0004824">
    <property type="term" value="F:lysine-tRNA ligase activity"/>
    <property type="evidence" value="ECO:0007669"/>
    <property type="project" value="InterPro"/>
</dbReference>
<dbReference type="PANTHER" id="PTHR42918:SF6">
    <property type="entry name" value="ELONGATION FACTOR P--(R)-BETA-LYSINE LIGASE"/>
    <property type="match status" value="1"/>
</dbReference>
<sequence length="324" mass="34960">MTDATDWRPSASPETLRRRAALLADVRAFFAERGVVEVETPSLAAAGVTDVHLDGLGVNYDGPGAPPSGRLWLQTSPEYAMKRLLAAGMGAIYQVARAFRAGERGARHNPEFTLLEWYRPGLDHEDLMAEVAELAARIAGPRPVRRHAYAALFRTHLGLDPLTAAADEVRECVAAAVPGTTVAGLDRDDGLDLLFGARIAPVLGQDAFDFVTDFPASQAALARLSPRDPRVAERFELFIDGLEIANGFHELTNAAEQRRRFEADREHRVAAGQPVPLIDERLLAALEAGLPDCAGVALGLDRLFMVALGATRIDGVIAFPVERA</sequence>
<proteinExistence type="predicted"/>
<dbReference type="NCBIfam" id="NF006828">
    <property type="entry name" value="PRK09350.1"/>
    <property type="match status" value="1"/>
</dbReference>
<dbReference type="EMBL" id="MN079085">
    <property type="protein sequence ID" value="QEA04559.1"/>
    <property type="molecule type" value="Genomic_DNA"/>
</dbReference>
<dbReference type="InterPro" id="IPR045864">
    <property type="entry name" value="aa-tRNA-synth_II/BPL/LPL"/>
</dbReference>
<accession>A0A5B8R6E4</accession>
<evidence type="ECO:0000313" key="6">
    <source>
        <dbReference type="EMBL" id="QEA04559.1"/>
    </source>
</evidence>
<dbReference type="GO" id="GO:0000049">
    <property type="term" value="F:tRNA binding"/>
    <property type="evidence" value="ECO:0007669"/>
    <property type="project" value="TreeGrafter"/>
</dbReference>
<dbReference type="PANTHER" id="PTHR42918">
    <property type="entry name" value="LYSYL-TRNA SYNTHETASE"/>
    <property type="match status" value="1"/>
</dbReference>
<evidence type="ECO:0000256" key="3">
    <source>
        <dbReference type="ARBA" id="ARBA00022741"/>
    </source>
</evidence>
<protein>
    <submittedName>
        <fullName evidence="6">Elongation factor P--(R)-beta-lysine ligase</fullName>
        <ecNumber evidence="6">6.3.1.-</ecNumber>
    </submittedName>
</protein>
<keyword evidence="6" id="KW-0648">Protein biosynthesis</keyword>
<keyword evidence="2 6" id="KW-0436">Ligase</keyword>
<dbReference type="InterPro" id="IPR004525">
    <property type="entry name" value="EpmA"/>
</dbReference>
<dbReference type="PROSITE" id="PS50862">
    <property type="entry name" value="AA_TRNA_LIGASE_II"/>
    <property type="match status" value="1"/>
</dbReference>
<dbReference type="Gene3D" id="3.30.930.10">
    <property type="entry name" value="Bira Bifunctional Protein, Domain 2"/>
    <property type="match status" value="1"/>
</dbReference>
<organism evidence="6">
    <name type="scientific">uncultured organism</name>
    <dbReference type="NCBI Taxonomy" id="155900"/>
    <lineage>
        <taxon>unclassified sequences</taxon>
        <taxon>environmental samples</taxon>
    </lineage>
</organism>
<gene>
    <name evidence="6" type="primary">epmA</name>
    <name evidence="6" type="ORF">KBTEX_00867</name>
</gene>
<keyword evidence="6" id="KW-0251">Elongation factor</keyword>
<dbReference type="SUPFAM" id="SSF55681">
    <property type="entry name" value="Class II aaRS and biotin synthetases"/>
    <property type="match status" value="1"/>
</dbReference>